<dbReference type="SUPFAM" id="SSF51735">
    <property type="entry name" value="NAD(P)-binding Rossmann-fold domains"/>
    <property type="match status" value="1"/>
</dbReference>
<dbReference type="FunFam" id="3.40.50.720:FF:000173">
    <property type="entry name" value="3-oxoacyl-[acyl-carrier protein] reductase"/>
    <property type="match status" value="1"/>
</dbReference>
<dbReference type="PROSITE" id="PS00061">
    <property type="entry name" value="ADH_SHORT"/>
    <property type="match status" value="1"/>
</dbReference>
<dbReference type="InterPro" id="IPR036291">
    <property type="entry name" value="NAD(P)-bd_dom_sf"/>
</dbReference>
<comment type="similarity">
    <text evidence="1">Belongs to the short-chain dehydrogenases/reductases (SDR) family.</text>
</comment>
<dbReference type="RefSeq" id="WP_210120060.1">
    <property type="nucleotide sequence ID" value="NZ_CP054142.1"/>
</dbReference>
<dbReference type="KEGG" id="tpav:HRQ91_02230"/>
<dbReference type="Gene3D" id="3.40.50.720">
    <property type="entry name" value="NAD(P)-binding Rossmann-like Domain"/>
    <property type="match status" value="1"/>
</dbReference>
<dbReference type="Pfam" id="PF13561">
    <property type="entry name" value="adh_short_C2"/>
    <property type="match status" value="1"/>
</dbReference>
<dbReference type="InterPro" id="IPR002347">
    <property type="entry name" value="SDR_fam"/>
</dbReference>
<protein>
    <submittedName>
        <fullName evidence="3">3-oxoacyl-ACP reductase FabG</fullName>
    </submittedName>
</protein>
<evidence type="ECO:0000313" key="3">
    <source>
        <dbReference type="EMBL" id="QTQ13364.1"/>
    </source>
</evidence>
<dbReference type="GO" id="GO:0016616">
    <property type="term" value="F:oxidoreductase activity, acting on the CH-OH group of donors, NAD or NADP as acceptor"/>
    <property type="evidence" value="ECO:0007669"/>
    <property type="project" value="TreeGrafter"/>
</dbReference>
<dbReference type="InterPro" id="IPR020904">
    <property type="entry name" value="Sc_DH/Rdtase_CS"/>
</dbReference>
<dbReference type="NCBIfam" id="NF005559">
    <property type="entry name" value="PRK07231.1"/>
    <property type="match status" value="1"/>
</dbReference>
<evidence type="ECO:0000256" key="2">
    <source>
        <dbReference type="ARBA" id="ARBA00023002"/>
    </source>
</evidence>
<evidence type="ECO:0000313" key="4">
    <source>
        <dbReference type="Proteomes" id="UP000671908"/>
    </source>
</evidence>
<keyword evidence="4" id="KW-1185">Reference proteome</keyword>
<dbReference type="Proteomes" id="UP000671908">
    <property type="component" value="Chromosome"/>
</dbReference>
<dbReference type="PRINTS" id="PR00080">
    <property type="entry name" value="SDRFAMILY"/>
</dbReference>
<reference evidence="3 4" key="1">
    <citation type="journal article" date="2021" name="Microbiol. Resour. Announc.">
        <title>Complete Genome Sequences of Three Human Oral Treponema parvum Isolates.</title>
        <authorList>
            <person name="Zeng H."/>
            <person name="Watt R.M."/>
        </authorList>
    </citation>
    <scope>NUCLEOTIDE SEQUENCE [LARGE SCALE GENOMIC DNA]</scope>
    <source>
        <strain evidence="3 4">ATCC 700770</strain>
    </source>
</reference>
<dbReference type="PANTHER" id="PTHR42760">
    <property type="entry name" value="SHORT-CHAIN DEHYDROGENASES/REDUCTASES FAMILY MEMBER"/>
    <property type="match status" value="1"/>
</dbReference>
<dbReference type="EMBL" id="CP054142">
    <property type="protein sequence ID" value="QTQ13364.1"/>
    <property type="molecule type" value="Genomic_DNA"/>
</dbReference>
<evidence type="ECO:0000256" key="1">
    <source>
        <dbReference type="ARBA" id="ARBA00006484"/>
    </source>
</evidence>
<keyword evidence="2" id="KW-0560">Oxidoreductase</keyword>
<dbReference type="PANTHER" id="PTHR42760:SF133">
    <property type="entry name" value="3-OXOACYL-[ACYL-CARRIER-PROTEIN] REDUCTASE"/>
    <property type="match status" value="1"/>
</dbReference>
<dbReference type="AlphaFoldDB" id="A0A975IEJ7"/>
<accession>A0A975IEJ7</accession>
<sequence>MYRKLAIITGAAQGIGKATAERFLKEDYQAAVVDINKEKLEKVYLNGDYNKEQILIYGCDISDSHAVNDMTAAILKKVKHIDVLVNCAGIVQTGKIKDMSDDEWEKTFKVNLFGMFYLCRAVIPTFEAQKHGKIVNVSSLAGKNGGINSGAAYSASKAGVISLTRTLAKELAPYNINVNAIAPGMVDTEILQKYTEEQRSNTMKTIPLGRFGRPDEIANVIYFLSSEESSYITGELIDINGGTYLDN</sequence>
<organism evidence="3 4">
    <name type="scientific">Treponema parvum</name>
    <dbReference type="NCBI Taxonomy" id="138851"/>
    <lineage>
        <taxon>Bacteria</taxon>
        <taxon>Pseudomonadati</taxon>
        <taxon>Spirochaetota</taxon>
        <taxon>Spirochaetia</taxon>
        <taxon>Spirochaetales</taxon>
        <taxon>Treponemataceae</taxon>
        <taxon>Treponema</taxon>
    </lineage>
</organism>
<gene>
    <name evidence="3" type="primary">fabG</name>
    <name evidence="3" type="ORF">HRQ91_02230</name>
</gene>
<proteinExistence type="inferred from homology"/>
<dbReference type="NCBIfam" id="NF009466">
    <property type="entry name" value="PRK12826.1-2"/>
    <property type="match status" value="1"/>
</dbReference>
<name>A0A975IEJ7_9SPIR</name>
<dbReference type="PRINTS" id="PR00081">
    <property type="entry name" value="GDHRDH"/>
</dbReference>